<sequence>MNRNYRIIKKFAISCFVVIATNMTTARAETIHDAIVAACSRDPETHSAAIDRQASQKTARALDAWFPSGPVLSGQYLDDHFIGSKVGYTTYQGGISVPLWLPGQGSASVKNAEAGTAVAEARIKVQKLLVSVRVLDLASLATSLSLEITNLNGTISLLDRTLTSSRQAVRMGEVSPADEEAVEAGKEDLEAQVAERRQSLDAVRAELETVTGSDEIPDLLSLDGHLLSTHKARLDPDNDPRIALANSLTHEAQTTFDLTRHSYMPNPQIGVQVSRQEQYDSPWDTQVGVQFQVPLPSAARNTPRLMKDVSAIGAARRDAELARRKVSVEYRRTRSQMASAISILKHTRISHDALQKRASQLDEAWRVGETSIIEYLRARRAELEASQRMAQANVIWRASLVRILLMSGQTP</sequence>
<dbReference type="PANTHER" id="PTHR30026">
    <property type="entry name" value="OUTER MEMBRANE PROTEIN TOLC"/>
    <property type="match status" value="1"/>
</dbReference>
<evidence type="ECO:0000256" key="5">
    <source>
        <dbReference type="ARBA" id="ARBA00022692"/>
    </source>
</evidence>
<feature type="chain" id="PRO_5031455478" evidence="8">
    <location>
        <begin position="29"/>
        <end position="411"/>
    </location>
</feature>
<protein>
    <submittedName>
        <fullName evidence="9">TolC family protein</fullName>
    </submittedName>
</protein>
<keyword evidence="4" id="KW-1134">Transmembrane beta strand</keyword>
<dbReference type="Proteomes" id="UP000530320">
    <property type="component" value="Unassembled WGS sequence"/>
</dbReference>
<reference evidence="9 10" key="1">
    <citation type="submission" date="2020-04" db="EMBL/GenBank/DDBJ databases">
        <title>Description of novel Gluconacetobacter.</title>
        <authorList>
            <person name="Sombolestani A."/>
        </authorList>
    </citation>
    <scope>NUCLEOTIDE SEQUENCE [LARGE SCALE GENOMIC DNA]</scope>
    <source>
        <strain evidence="9 10">LMG 22058</strain>
    </source>
</reference>
<evidence type="ECO:0000256" key="8">
    <source>
        <dbReference type="SAM" id="SignalP"/>
    </source>
</evidence>
<dbReference type="GO" id="GO:0009279">
    <property type="term" value="C:cell outer membrane"/>
    <property type="evidence" value="ECO:0007669"/>
    <property type="project" value="UniProtKB-SubCell"/>
</dbReference>
<feature type="signal peptide" evidence="8">
    <location>
        <begin position="1"/>
        <end position="28"/>
    </location>
</feature>
<dbReference type="Pfam" id="PF02321">
    <property type="entry name" value="OEP"/>
    <property type="match status" value="1"/>
</dbReference>
<comment type="caution">
    <text evidence="9">The sequence shown here is derived from an EMBL/GenBank/DDBJ whole genome shotgun (WGS) entry which is preliminary data.</text>
</comment>
<evidence type="ECO:0000256" key="1">
    <source>
        <dbReference type="ARBA" id="ARBA00004442"/>
    </source>
</evidence>
<evidence type="ECO:0000256" key="6">
    <source>
        <dbReference type="ARBA" id="ARBA00023136"/>
    </source>
</evidence>
<keyword evidence="6" id="KW-0472">Membrane</keyword>
<dbReference type="GO" id="GO:0015562">
    <property type="term" value="F:efflux transmembrane transporter activity"/>
    <property type="evidence" value="ECO:0007669"/>
    <property type="project" value="InterPro"/>
</dbReference>
<gene>
    <name evidence="9" type="ORF">HLH44_15250</name>
</gene>
<comment type="subcellular location">
    <subcellularLocation>
        <location evidence="1">Cell outer membrane</location>
    </subcellularLocation>
</comment>
<evidence type="ECO:0000313" key="10">
    <source>
        <dbReference type="Proteomes" id="UP000530320"/>
    </source>
</evidence>
<keyword evidence="7" id="KW-0998">Cell outer membrane</keyword>
<evidence type="ECO:0000313" key="9">
    <source>
        <dbReference type="EMBL" id="MBB2198793.1"/>
    </source>
</evidence>
<evidence type="ECO:0000256" key="7">
    <source>
        <dbReference type="ARBA" id="ARBA00023237"/>
    </source>
</evidence>
<dbReference type="SUPFAM" id="SSF56954">
    <property type="entry name" value="Outer membrane efflux proteins (OEP)"/>
    <property type="match status" value="1"/>
</dbReference>
<dbReference type="AlphaFoldDB" id="A0A7W4K1Q9"/>
<dbReference type="Gene3D" id="1.20.1600.10">
    <property type="entry name" value="Outer membrane efflux proteins (OEP)"/>
    <property type="match status" value="1"/>
</dbReference>
<keyword evidence="3" id="KW-0813">Transport</keyword>
<dbReference type="InterPro" id="IPR003423">
    <property type="entry name" value="OMP_efflux"/>
</dbReference>
<proteinExistence type="inferred from homology"/>
<organism evidence="9 10">
    <name type="scientific">Gluconacetobacter dulcium</name>
    <dbReference type="NCBI Taxonomy" id="2729096"/>
    <lineage>
        <taxon>Bacteria</taxon>
        <taxon>Pseudomonadati</taxon>
        <taxon>Pseudomonadota</taxon>
        <taxon>Alphaproteobacteria</taxon>
        <taxon>Acetobacterales</taxon>
        <taxon>Acetobacteraceae</taxon>
        <taxon>Gluconacetobacter</taxon>
    </lineage>
</organism>
<dbReference type="RefSeq" id="WP_183009874.1">
    <property type="nucleotide sequence ID" value="NZ_JABEQP010000011.1"/>
</dbReference>
<comment type="similarity">
    <text evidence="2">Belongs to the outer membrane factor (OMF) (TC 1.B.17) family.</text>
</comment>
<evidence type="ECO:0000256" key="3">
    <source>
        <dbReference type="ARBA" id="ARBA00022448"/>
    </source>
</evidence>
<dbReference type="GO" id="GO:0015288">
    <property type="term" value="F:porin activity"/>
    <property type="evidence" value="ECO:0007669"/>
    <property type="project" value="TreeGrafter"/>
</dbReference>
<accession>A0A7W4K1Q9</accession>
<dbReference type="PANTHER" id="PTHR30026:SF20">
    <property type="entry name" value="OUTER MEMBRANE PROTEIN TOLC"/>
    <property type="match status" value="1"/>
</dbReference>
<keyword evidence="5" id="KW-0812">Transmembrane</keyword>
<dbReference type="InterPro" id="IPR051906">
    <property type="entry name" value="TolC-like"/>
</dbReference>
<evidence type="ECO:0000256" key="4">
    <source>
        <dbReference type="ARBA" id="ARBA00022452"/>
    </source>
</evidence>
<name>A0A7W4K1Q9_9PROT</name>
<evidence type="ECO:0000256" key="2">
    <source>
        <dbReference type="ARBA" id="ARBA00007613"/>
    </source>
</evidence>
<dbReference type="GO" id="GO:1990281">
    <property type="term" value="C:efflux pump complex"/>
    <property type="evidence" value="ECO:0007669"/>
    <property type="project" value="TreeGrafter"/>
</dbReference>
<keyword evidence="8" id="KW-0732">Signal</keyword>
<dbReference type="EMBL" id="JABEQP010000011">
    <property type="protein sequence ID" value="MBB2198793.1"/>
    <property type="molecule type" value="Genomic_DNA"/>
</dbReference>